<feature type="domain" description="Tudor" evidence="10">
    <location>
        <begin position="80"/>
        <end position="140"/>
    </location>
</feature>
<dbReference type="Gene3D" id="2.30.30.140">
    <property type="match status" value="1"/>
</dbReference>
<feature type="compositionally biased region" description="Pro residues" evidence="9">
    <location>
        <begin position="235"/>
        <end position="248"/>
    </location>
</feature>
<dbReference type="InterPro" id="IPR002999">
    <property type="entry name" value="Tudor"/>
</dbReference>
<feature type="region of interest" description="Disordered" evidence="9">
    <location>
        <begin position="47"/>
        <end position="80"/>
    </location>
</feature>
<evidence type="ECO:0000256" key="8">
    <source>
        <dbReference type="ARBA" id="ARBA00034695"/>
    </source>
</evidence>
<evidence type="ECO:0000313" key="12">
    <source>
        <dbReference type="Proteomes" id="UP000678393"/>
    </source>
</evidence>
<evidence type="ECO:0000256" key="3">
    <source>
        <dbReference type="ARBA" id="ARBA00005371"/>
    </source>
</evidence>
<keyword evidence="4" id="KW-0963">Cytoplasm</keyword>
<protein>
    <recommendedName>
        <fullName evidence="10">Tudor domain-containing protein</fullName>
    </recommendedName>
</protein>
<evidence type="ECO:0000313" key="11">
    <source>
        <dbReference type="EMBL" id="CAG5133214.1"/>
    </source>
</evidence>
<feature type="region of interest" description="Disordered" evidence="9">
    <location>
        <begin position="137"/>
        <end position="248"/>
    </location>
</feature>
<dbReference type="InterPro" id="IPR047313">
    <property type="entry name" value="SMN_C"/>
</dbReference>
<dbReference type="PROSITE" id="PS50304">
    <property type="entry name" value="TUDOR"/>
    <property type="match status" value="1"/>
</dbReference>
<evidence type="ECO:0000256" key="1">
    <source>
        <dbReference type="ARBA" id="ARBA00004216"/>
    </source>
</evidence>
<dbReference type="FunFam" id="2.30.30.140:FF:000018">
    <property type="entry name" value="Serine/threonine-protein kinase 31"/>
    <property type="match status" value="1"/>
</dbReference>
<sequence>MADADHGYVLYQRGEEAESDIWDDTVLIKAYDSAVSAVKAQLAEQHPEFAAAHPGTKTKKKKRNKSKSKKKKSANRGTGKWKAGDLCRAVFTEDGEVYEARILSIDEDAETCTVKYIGYGNEEELPLSSLMPLVSEDSSQDVRTDTASDTGSVSHIPTVPEVNAGKHRNKKASSSQQHNSQNKRRMPKWPWDGYIPPPVFPQMPPQQVPTFQPPQFPGFPPPPAPHYPSYQAAGPAPPPVSHTSHAPPPMFPCVPPPPPLFTDQGEENEALYSMLISWYMSGYHTGYYQGLKHSASNTAAGHGIPR</sequence>
<dbReference type="Pfam" id="PF20636">
    <property type="entry name" value="SMN_G2-BD"/>
    <property type="match status" value="1"/>
</dbReference>
<accession>A0A8S3ZW90</accession>
<dbReference type="GO" id="GO:0030018">
    <property type="term" value="C:Z disc"/>
    <property type="evidence" value="ECO:0007669"/>
    <property type="project" value="UniProtKB-SubCell"/>
</dbReference>
<feature type="compositionally biased region" description="Basic residues" evidence="9">
    <location>
        <begin position="56"/>
        <end position="74"/>
    </location>
</feature>
<dbReference type="InterPro" id="IPR047298">
    <property type="entry name" value="Tudor_SMN_eumet"/>
</dbReference>
<organism evidence="11 12">
    <name type="scientific">Candidula unifasciata</name>
    <dbReference type="NCBI Taxonomy" id="100452"/>
    <lineage>
        <taxon>Eukaryota</taxon>
        <taxon>Metazoa</taxon>
        <taxon>Spiralia</taxon>
        <taxon>Lophotrochozoa</taxon>
        <taxon>Mollusca</taxon>
        <taxon>Gastropoda</taxon>
        <taxon>Heterobranchia</taxon>
        <taxon>Euthyneura</taxon>
        <taxon>Panpulmonata</taxon>
        <taxon>Eupulmonata</taxon>
        <taxon>Stylommatophora</taxon>
        <taxon>Helicina</taxon>
        <taxon>Helicoidea</taxon>
        <taxon>Geomitridae</taxon>
        <taxon>Candidula</taxon>
    </lineage>
</organism>
<dbReference type="Pfam" id="PF06003">
    <property type="entry name" value="SMN_Tudor"/>
    <property type="match status" value="1"/>
</dbReference>
<evidence type="ECO:0000256" key="4">
    <source>
        <dbReference type="ARBA" id="ARBA00022490"/>
    </source>
</evidence>
<dbReference type="SUPFAM" id="SSF63748">
    <property type="entry name" value="Tudor/PWWP/MBT"/>
    <property type="match status" value="1"/>
</dbReference>
<reference evidence="11" key="1">
    <citation type="submission" date="2021-04" db="EMBL/GenBank/DDBJ databases">
        <authorList>
            <consortium name="Molecular Ecology Group"/>
        </authorList>
    </citation>
    <scope>NUCLEOTIDE SEQUENCE</scope>
</reference>
<dbReference type="PANTHER" id="PTHR39267">
    <property type="entry name" value="SURVIVAL MOTOR NEURON-LIKE PROTEIN 1"/>
    <property type="match status" value="1"/>
</dbReference>
<evidence type="ECO:0000256" key="2">
    <source>
        <dbReference type="ARBA" id="ARBA00004408"/>
    </source>
</evidence>
<dbReference type="GO" id="GO:0015030">
    <property type="term" value="C:Cajal body"/>
    <property type="evidence" value="ECO:0007669"/>
    <property type="project" value="UniProtKB-SubCell"/>
</dbReference>
<dbReference type="Proteomes" id="UP000678393">
    <property type="component" value="Unassembled WGS sequence"/>
</dbReference>
<dbReference type="GO" id="GO:0006397">
    <property type="term" value="P:mRNA processing"/>
    <property type="evidence" value="ECO:0007669"/>
    <property type="project" value="UniProtKB-KW"/>
</dbReference>
<evidence type="ECO:0000256" key="6">
    <source>
        <dbReference type="ARBA" id="ARBA00023187"/>
    </source>
</evidence>
<evidence type="ECO:0000259" key="10">
    <source>
        <dbReference type="PROSITE" id="PS50304"/>
    </source>
</evidence>
<dbReference type="InterPro" id="IPR049481">
    <property type="entry name" value="SMN_G2-BD"/>
</dbReference>
<keyword evidence="6" id="KW-0508">mRNA splicing</keyword>
<dbReference type="GO" id="GO:0003723">
    <property type="term" value="F:RNA binding"/>
    <property type="evidence" value="ECO:0007669"/>
    <property type="project" value="InterPro"/>
</dbReference>
<dbReference type="EMBL" id="CAJHNH020006002">
    <property type="protein sequence ID" value="CAG5133214.1"/>
    <property type="molecule type" value="Genomic_DNA"/>
</dbReference>
<evidence type="ECO:0000256" key="9">
    <source>
        <dbReference type="SAM" id="MobiDB-lite"/>
    </source>
</evidence>
<feature type="compositionally biased region" description="Pro residues" evidence="9">
    <location>
        <begin position="195"/>
        <end position="226"/>
    </location>
</feature>
<dbReference type="CDD" id="cd22851">
    <property type="entry name" value="SMN_N"/>
    <property type="match status" value="1"/>
</dbReference>
<keyword evidence="12" id="KW-1185">Reference proteome</keyword>
<evidence type="ECO:0000256" key="5">
    <source>
        <dbReference type="ARBA" id="ARBA00022664"/>
    </source>
</evidence>
<comment type="caution">
    <text evidence="11">The sequence shown here is derived from an EMBL/GenBank/DDBJ whole genome shotgun (WGS) entry which is preliminary data.</text>
</comment>
<dbReference type="InterPro" id="IPR010304">
    <property type="entry name" value="SMN_Tudor"/>
</dbReference>
<dbReference type="SMART" id="SM00333">
    <property type="entry name" value="TUDOR"/>
    <property type="match status" value="1"/>
</dbReference>
<dbReference type="GO" id="GO:0097504">
    <property type="term" value="C:Gemini of Cajal bodies"/>
    <property type="evidence" value="ECO:0007669"/>
    <property type="project" value="UniProtKB-SubCell"/>
</dbReference>
<comment type="subcellular location">
    <subcellularLocation>
        <location evidence="1">Cytoplasm</location>
        <location evidence="1">Myofibril</location>
        <location evidence="1">Sarcomere</location>
        <location evidence="1">Z line</location>
    </subcellularLocation>
    <subcellularLocation>
        <location evidence="2">Nucleus</location>
        <location evidence="2">Cajal body</location>
    </subcellularLocation>
    <subcellularLocation>
        <location evidence="8">Nucleus</location>
        <location evidence="8">Gem</location>
    </subcellularLocation>
</comment>
<dbReference type="Gene3D" id="3.40.190.10">
    <property type="entry name" value="Periplasmic binding protein-like II"/>
    <property type="match status" value="1"/>
</dbReference>
<evidence type="ECO:0000256" key="7">
    <source>
        <dbReference type="ARBA" id="ARBA00023242"/>
    </source>
</evidence>
<dbReference type="CDD" id="cd22852">
    <property type="entry name" value="SMN_C"/>
    <property type="match status" value="1"/>
</dbReference>
<dbReference type="AlphaFoldDB" id="A0A8S3ZW90"/>
<dbReference type="GO" id="GO:0008380">
    <property type="term" value="P:RNA splicing"/>
    <property type="evidence" value="ECO:0007669"/>
    <property type="project" value="UniProtKB-KW"/>
</dbReference>
<dbReference type="PANTHER" id="PTHR39267:SF1">
    <property type="entry name" value="SURVIVAL MOTOR NEURON PROTEIN"/>
    <property type="match status" value="1"/>
</dbReference>
<proteinExistence type="inferred from homology"/>
<name>A0A8S3ZW90_9EUPU</name>
<dbReference type="CDD" id="cd20398">
    <property type="entry name" value="Tudor_SMN"/>
    <property type="match status" value="1"/>
</dbReference>
<comment type="similarity">
    <text evidence="3">Belongs to the SMN family.</text>
</comment>
<keyword evidence="7" id="KW-0539">Nucleus</keyword>
<dbReference type="Pfam" id="PF20635">
    <property type="entry name" value="SMN_YG-box"/>
    <property type="match status" value="1"/>
</dbReference>
<gene>
    <name evidence="11" type="ORF">CUNI_LOCUS18772</name>
</gene>
<keyword evidence="5" id="KW-0507">mRNA processing</keyword>
<dbReference type="InterPro" id="IPR040424">
    <property type="entry name" value="Smn1"/>
</dbReference>
<dbReference type="OrthoDB" id="197400at2759"/>